<evidence type="ECO:0000313" key="12">
    <source>
        <dbReference type="Proteomes" id="UP000423525"/>
    </source>
</evidence>
<feature type="transmembrane region" description="Helical" evidence="9">
    <location>
        <begin position="92"/>
        <end position="111"/>
    </location>
</feature>
<dbReference type="KEGG" id="crf:FRC0190_01637"/>
<feature type="transmembrane region" description="Helical" evidence="9">
    <location>
        <begin position="211"/>
        <end position="228"/>
    </location>
</feature>
<feature type="transmembrane region" description="Helical" evidence="9">
    <location>
        <begin position="296"/>
        <end position="320"/>
    </location>
</feature>
<evidence type="ECO:0000256" key="1">
    <source>
        <dbReference type="ARBA" id="ARBA00004141"/>
    </source>
</evidence>
<evidence type="ECO:0000256" key="7">
    <source>
        <dbReference type="ARBA" id="ARBA00043987"/>
    </source>
</evidence>
<feature type="transmembrane region" description="Helical" evidence="9">
    <location>
        <begin position="12"/>
        <end position="37"/>
    </location>
</feature>
<keyword evidence="2" id="KW-0328">Glycosyltransferase</keyword>
<evidence type="ECO:0000256" key="5">
    <source>
        <dbReference type="ARBA" id="ARBA00022989"/>
    </source>
</evidence>
<evidence type="ECO:0000313" key="10">
    <source>
        <dbReference type="EMBL" id="MDT9411429.1"/>
    </source>
</evidence>
<keyword evidence="5 9" id="KW-1133">Transmembrane helix</keyword>
<dbReference type="EMBL" id="JARUHM010000010">
    <property type="protein sequence ID" value="MDT9411429.1"/>
    <property type="molecule type" value="Genomic_DNA"/>
</dbReference>
<keyword evidence="3 11" id="KW-0808">Transferase</keyword>
<organism evidence="11 12">
    <name type="scientific">Corynebacterium rouxii</name>
    <dbReference type="NCBI Taxonomy" id="2719119"/>
    <lineage>
        <taxon>Bacteria</taxon>
        <taxon>Bacillati</taxon>
        <taxon>Actinomycetota</taxon>
        <taxon>Actinomycetes</taxon>
        <taxon>Mycobacteriales</taxon>
        <taxon>Corynebacteriaceae</taxon>
        <taxon>Corynebacterium</taxon>
    </lineage>
</organism>
<evidence type="ECO:0000313" key="11">
    <source>
        <dbReference type="EMBL" id="VZH85693.1"/>
    </source>
</evidence>
<evidence type="ECO:0000256" key="6">
    <source>
        <dbReference type="ARBA" id="ARBA00023136"/>
    </source>
</evidence>
<dbReference type="Proteomes" id="UP001265983">
    <property type="component" value="Unassembled WGS sequence"/>
</dbReference>
<feature type="transmembrane region" description="Helical" evidence="9">
    <location>
        <begin position="371"/>
        <end position="390"/>
    </location>
</feature>
<dbReference type="NCBIfam" id="TIGR03459">
    <property type="entry name" value="crt_membr"/>
    <property type="match status" value="1"/>
</dbReference>
<dbReference type="AlphaFoldDB" id="A0A6I8MD79"/>
<sequence>MDFLQKLLRTSSTLSPVGVGICASILIALGSFGGGAIRNRGGLLESLHVEFLAYGHGAGFSNITLWIGTALFIIAWYLLGCRVMQSAVSLQYVTRCIWLWIAPLLFAAPIMSRDVYSYLIQGTLLRDGFDAYTQGAAVNPSPILYEVSHDWRNTTTPYGPLHLWLGEWITTVTGNHISIGVLLFKLVSLVGFGAIVWSVPKIAAAIGGNPTFALWLGVANPVMVFHLIGGMHNEALMVGLVSVGFVFALRRSPAWIFAGIAVIAVGMALKATAAFALPFVVWIAVAQARPTLRSRIVRFMIFAVVGAVETIAIVALITWASGASWGWIAALSGNTKVINPLAFPSLVATLISGVGSLWLDPFPFNAVVAVIRKISMVFMGLGVIGCWWYFRKSERAAIQGSAAGYMVAFFFNAVTLPWYYASVVSLIGTFTPPVWLQKLTVMASIIVAFAFTGSGNHQLYNPAWMLATTVAAWWMTRSIFNASTALSHPAAGSVQ</sequence>
<evidence type="ECO:0000256" key="4">
    <source>
        <dbReference type="ARBA" id="ARBA00022692"/>
    </source>
</evidence>
<dbReference type="GO" id="GO:0016757">
    <property type="term" value="F:glycosyltransferase activity"/>
    <property type="evidence" value="ECO:0007669"/>
    <property type="project" value="UniProtKB-KW"/>
</dbReference>
<comment type="subcellular location">
    <subcellularLocation>
        <location evidence="1">Membrane</location>
        <topology evidence="1">Multi-pass membrane protein</topology>
    </subcellularLocation>
</comment>
<evidence type="ECO:0000256" key="9">
    <source>
        <dbReference type="SAM" id="Phobius"/>
    </source>
</evidence>
<evidence type="ECO:0000256" key="2">
    <source>
        <dbReference type="ARBA" id="ARBA00022676"/>
    </source>
</evidence>
<dbReference type="Pfam" id="PF26314">
    <property type="entry name" value="MptA_B_family"/>
    <property type="match status" value="1"/>
</dbReference>
<keyword evidence="13" id="KW-1185">Reference proteome</keyword>
<name>A0A6I8MD79_9CORY</name>
<protein>
    <recommendedName>
        <fullName evidence="8">Alpha-(1-&gt;6)-mannopyranosyltransferase A</fullName>
    </recommendedName>
</protein>
<feature type="transmembrane region" description="Helical" evidence="9">
    <location>
        <begin position="57"/>
        <end position="80"/>
    </location>
</feature>
<dbReference type="GO" id="GO:0016020">
    <property type="term" value="C:membrane"/>
    <property type="evidence" value="ECO:0007669"/>
    <property type="project" value="UniProtKB-SubCell"/>
</dbReference>
<dbReference type="InterPro" id="IPR049829">
    <property type="entry name" value="MptA/B-like"/>
</dbReference>
<feature type="transmembrane region" description="Helical" evidence="9">
    <location>
        <begin position="256"/>
        <end position="284"/>
    </location>
</feature>
<dbReference type="InterPro" id="IPR017822">
    <property type="entry name" value="MptA-like"/>
</dbReference>
<feature type="transmembrane region" description="Helical" evidence="9">
    <location>
        <begin position="433"/>
        <end position="452"/>
    </location>
</feature>
<reference evidence="11 12" key="1">
    <citation type="submission" date="2019-11" db="EMBL/GenBank/DDBJ databases">
        <authorList>
            <person name="Brisse S."/>
        </authorList>
    </citation>
    <scope>NUCLEOTIDE SEQUENCE [LARGE SCALE GENOMIC DNA]</scope>
    <source>
        <strain evidence="11">FRC0190</strain>
    </source>
</reference>
<proteinExistence type="inferred from homology"/>
<keyword evidence="4 9" id="KW-0812">Transmembrane</keyword>
<evidence type="ECO:0000313" key="13">
    <source>
        <dbReference type="Proteomes" id="UP001265983"/>
    </source>
</evidence>
<dbReference type="EMBL" id="LR738855">
    <property type="protein sequence ID" value="VZH85693.1"/>
    <property type="molecule type" value="Genomic_DNA"/>
</dbReference>
<gene>
    <name evidence="11" type="ORF">FRC0190_01637</name>
    <name evidence="10" type="ORF">P8T80_08560</name>
</gene>
<evidence type="ECO:0000256" key="8">
    <source>
        <dbReference type="NCBIfam" id="TIGR03459"/>
    </source>
</evidence>
<comment type="similarity">
    <text evidence="7">Belongs to the MptA/B family.</text>
</comment>
<keyword evidence="6 9" id="KW-0472">Membrane</keyword>
<feature type="transmembrane region" description="Helical" evidence="9">
    <location>
        <begin position="402"/>
        <end position="421"/>
    </location>
</feature>
<feature type="transmembrane region" description="Helical" evidence="9">
    <location>
        <begin position="177"/>
        <end position="199"/>
    </location>
</feature>
<reference evidence="10 13" key="2">
    <citation type="submission" date="2023-03" db="EMBL/GenBank/DDBJ databases">
        <title>Whole genome sequence of the first Corynebacterium rouxii strains isolated in Brazil: a recent member of Corynebacterium diphtheriae complex.</title>
        <authorList>
            <person name="Vieira V."/>
            <person name="Ramos J.N."/>
            <person name="Araujo M.R.B."/>
            <person name="Baio P.V."/>
            <person name="Sant'Anna L.O."/>
            <person name="Veras J.F.C."/>
            <person name="Vieira E.M.D."/>
            <person name="Sousa M.A.B."/>
            <person name="Camargo C.H."/>
            <person name="Sacchi C.T."/>
            <person name="Campos K.R."/>
            <person name="Santos M.B.N."/>
            <person name="Bokermann S."/>
            <person name="Alvim L.B."/>
            <person name="Santos L.S."/>
            <person name="Mattos-Guaraldi A.L."/>
        </authorList>
    </citation>
    <scope>NUCLEOTIDE SEQUENCE [LARGE SCALE GENOMIC DNA]</scope>
    <source>
        <strain evidence="10 13">70862</strain>
    </source>
</reference>
<dbReference type="RefSeq" id="WP_155873465.1">
    <property type="nucleotide sequence ID" value="NZ_CP168248.1"/>
</dbReference>
<dbReference type="NCBIfam" id="NF038066">
    <property type="entry name" value="MptB"/>
    <property type="match status" value="1"/>
</dbReference>
<dbReference type="Proteomes" id="UP000423525">
    <property type="component" value="Chromosome"/>
</dbReference>
<accession>A0A6I8MD79</accession>
<evidence type="ECO:0000256" key="3">
    <source>
        <dbReference type="ARBA" id="ARBA00022679"/>
    </source>
</evidence>